<comment type="caution">
    <text evidence="9">The sequence shown here is derived from an EMBL/GenBank/DDBJ whole genome shotgun (WGS) entry which is preliminary data.</text>
</comment>
<evidence type="ECO:0000256" key="6">
    <source>
        <dbReference type="PIRSR" id="PIRSR602401-1"/>
    </source>
</evidence>
<keyword evidence="6 7" id="KW-0349">Heme</keyword>
<dbReference type="PANTHER" id="PTHR46300">
    <property type="entry name" value="P450, PUTATIVE (EUROFUNG)-RELATED-RELATED"/>
    <property type="match status" value="1"/>
</dbReference>
<dbReference type="OrthoDB" id="2789670at2759"/>
<evidence type="ECO:0000313" key="10">
    <source>
        <dbReference type="Proteomes" id="UP000076881"/>
    </source>
</evidence>
<dbReference type="STRING" id="1081108.A0A168KW50"/>
<name>A0A168KW50_CORDF</name>
<keyword evidence="10" id="KW-1185">Reference proteome</keyword>
<organism evidence="9 10">
    <name type="scientific">Akanthomyces lecanii RCEF 1005</name>
    <dbReference type="NCBI Taxonomy" id="1081108"/>
    <lineage>
        <taxon>Eukaryota</taxon>
        <taxon>Fungi</taxon>
        <taxon>Dikarya</taxon>
        <taxon>Ascomycota</taxon>
        <taxon>Pezizomycotina</taxon>
        <taxon>Sordariomycetes</taxon>
        <taxon>Hypocreomycetidae</taxon>
        <taxon>Hypocreales</taxon>
        <taxon>Cordycipitaceae</taxon>
        <taxon>Akanthomyces</taxon>
        <taxon>Cordyceps confragosa</taxon>
    </lineage>
</organism>
<dbReference type="SUPFAM" id="SSF48264">
    <property type="entry name" value="Cytochrome P450"/>
    <property type="match status" value="1"/>
</dbReference>
<evidence type="ECO:0000256" key="3">
    <source>
        <dbReference type="ARBA" id="ARBA00023002"/>
    </source>
</evidence>
<gene>
    <name evidence="9" type="ORF">LEL_01892</name>
</gene>
<keyword evidence="3 7" id="KW-0560">Oxidoreductase</keyword>
<dbReference type="Proteomes" id="UP000076881">
    <property type="component" value="Unassembled WGS sequence"/>
</dbReference>
<evidence type="ECO:0000256" key="1">
    <source>
        <dbReference type="ARBA" id="ARBA00010617"/>
    </source>
</evidence>
<dbReference type="Gene3D" id="1.10.630.10">
    <property type="entry name" value="Cytochrome P450"/>
    <property type="match status" value="1"/>
</dbReference>
<dbReference type="PROSITE" id="PS00086">
    <property type="entry name" value="CYTOCHROME_P450"/>
    <property type="match status" value="1"/>
</dbReference>
<evidence type="ECO:0000256" key="4">
    <source>
        <dbReference type="ARBA" id="ARBA00023004"/>
    </source>
</evidence>
<keyword evidence="8" id="KW-0472">Membrane</keyword>
<dbReference type="Pfam" id="PF00067">
    <property type="entry name" value="p450"/>
    <property type="match status" value="1"/>
</dbReference>
<evidence type="ECO:0000256" key="5">
    <source>
        <dbReference type="ARBA" id="ARBA00023033"/>
    </source>
</evidence>
<dbReference type="GO" id="GO:0020037">
    <property type="term" value="F:heme binding"/>
    <property type="evidence" value="ECO:0007669"/>
    <property type="project" value="InterPro"/>
</dbReference>
<protein>
    <submittedName>
        <fullName evidence="9">Cytochrome P450</fullName>
    </submittedName>
</protein>
<keyword evidence="8" id="KW-1133">Transmembrane helix</keyword>
<comment type="cofactor">
    <cofactor evidence="6">
        <name>heme</name>
        <dbReference type="ChEBI" id="CHEBI:30413"/>
    </cofactor>
</comment>
<dbReference type="InterPro" id="IPR001128">
    <property type="entry name" value="Cyt_P450"/>
</dbReference>
<dbReference type="InterPro" id="IPR050364">
    <property type="entry name" value="Cytochrome_P450_fung"/>
</dbReference>
<evidence type="ECO:0000313" key="9">
    <source>
        <dbReference type="EMBL" id="OAA82347.1"/>
    </source>
</evidence>
<dbReference type="GO" id="GO:0016705">
    <property type="term" value="F:oxidoreductase activity, acting on paired donors, with incorporation or reduction of molecular oxygen"/>
    <property type="evidence" value="ECO:0007669"/>
    <property type="project" value="InterPro"/>
</dbReference>
<dbReference type="PRINTS" id="PR00385">
    <property type="entry name" value="P450"/>
</dbReference>
<evidence type="ECO:0000256" key="2">
    <source>
        <dbReference type="ARBA" id="ARBA00022723"/>
    </source>
</evidence>
<accession>A0A168KW50</accession>
<dbReference type="InterPro" id="IPR036396">
    <property type="entry name" value="Cyt_P450_sf"/>
</dbReference>
<dbReference type="InterPro" id="IPR002401">
    <property type="entry name" value="Cyt_P450_E_grp-I"/>
</dbReference>
<dbReference type="GO" id="GO:0005506">
    <property type="term" value="F:iron ion binding"/>
    <property type="evidence" value="ECO:0007669"/>
    <property type="project" value="InterPro"/>
</dbReference>
<dbReference type="GO" id="GO:0004497">
    <property type="term" value="F:monooxygenase activity"/>
    <property type="evidence" value="ECO:0007669"/>
    <property type="project" value="UniProtKB-KW"/>
</dbReference>
<comment type="similarity">
    <text evidence="1 7">Belongs to the cytochrome P450 family.</text>
</comment>
<sequence length="573" mass="65649">MHGQAGNLKAESTMLSSYPFIEIYLTLGIAFFLLGYGILAFPRRKYRGLRPLPAPPRNIIGGHEKALISPCRFMVFDKWAREYGSIFQVRVGPQTIICVNDPRIAKELFEKRGAKYSSRSSPYVAYELLSQKRRIVLTPNGPMHTAFRRQLHAILSISKTKQNLKTQELESRQLLLEFIKFSEGLGQPENPPDYGEPQSIIRRYTLSVMMTLSFGHRIKSLDDPIVRTVFDIMDDIAIASQPGQYLVDMFPILKRLPYFFKTWEHKSERKVEWQWAFLNDLLMRTEKQMNAGTPNIGLIRALIEQRQGMSEAEKDQKFLDEKSIAYQAETLMEAGSDTTAITAMNFLLAMVLHPDIMRKGQESVDAVVPTSRLPEFEDLESMPYINQIVKEVMRWRPVLPLGVPHLNTTDDDYDGYHIPANSMIVGNMWSMQHDSAHYTNPSEFSPERFEESKGKSAFESSIEADAMGRDHYVFGWGRRICPGMHLAEASMLLLVSRILWGFHLSTAKDKDGRDIKVTADPEKAYTHSAFANPKAFPMSFSLRCKERGEVIRKSHQDALKTWSEMKLDLFRET</sequence>
<dbReference type="PRINTS" id="PR00463">
    <property type="entry name" value="EP450I"/>
</dbReference>
<keyword evidence="2 6" id="KW-0479">Metal-binding</keyword>
<reference evidence="9 10" key="1">
    <citation type="journal article" date="2016" name="Genome Biol. Evol.">
        <title>Divergent and convergent evolution of fungal pathogenicity.</title>
        <authorList>
            <person name="Shang Y."/>
            <person name="Xiao G."/>
            <person name="Zheng P."/>
            <person name="Cen K."/>
            <person name="Zhan S."/>
            <person name="Wang C."/>
        </authorList>
    </citation>
    <scope>NUCLEOTIDE SEQUENCE [LARGE SCALE GENOMIC DNA]</scope>
    <source>
        <strain evidence="9 10">RCEF 1005</strain>
    </source>
</reference>
<dbReference type="CDD" id="cd11065">
    <property type="entry name" value="CYP64-like"/>
    <property type="match status" value="1"/>
</dbReference>
<dbReference type="PANTHER" id="PTHR46300:SF2">
    <property type="entry name" value="CYTOCHROME P450 MONOOXYGENASE ALNH-RELATED"/>
    <property type="match status" value="1"/>
</dbReference>
<feature type="transmembrane region" description="Helical" evidence="8">
    <location>
        <begin position="20"/>
        <end position="41"/>
    </location>
</feature>
<keyword evidence="5 7" id="KW-0503">Monooxygenase</keyword>
<keyword evidence="4 6" id="KW-0408">Iron</keyword>
<dbReference type="EMBL" id="AZHF01000001">
    <property type="protein sequence ID" value="OAA82347.1"/>
    <property type="molecule type" value="Genomic_DNA"/>
</dbReference>
<dbReference type="InterPro" id="IPR017972">
    <property type="entry name" value="Cyt_P450_CS"/>
</dbReference>
<dbReference type="AlphaFoldDB" id="A0A168KW50"/>
<evidence type="ECO:0000256" key="7">
    <source>
        <dbReference type="RuleBase" id="RU000461"/>
    </source>
</evidence>
<feature type="binding site" description="axial binding residue" evidence="6">
    <location>
        <position position="481"/>
    </location>
    <ligand>
        <name>heme</name>
        <dbReference type="ChEBI" id="CHEBI:30413"/>
    </ligand>
    <ligandPart>
        <name>Fe</name>
        <dbReference type="ChEBI" id="CHEBI:18248"/>
    </ligandPart>
</feature>
<evidence type="ECO:0000256" key="8">
    <source>
        <dbReference type="SAM" id="Phobius"/>
    </source>
</evidence>
<proteinExistence type="inferred from homology"/>
<keyword evidence="8" id="KW-0812">Transmembrane</keyword>